<proteinExistence type="predicted"/>
<dbReference type="Proteomes" id="UP000549775">
    <property type="component" value="Unassembled WGS sequence"/>
</dbReference>
<organism evidence="4 5">
    <name type="scientific">Acrocephalus arundinaceus</name>
    <name type="common">Great reed-warbler</name>
    <dbReference type="NCBI Taxonomy" id="39621"/>
    <lineage>
        <taxon>Eukaryota</taxon>
        <taxon>Metazoa</taxon>
        <taxon>Chordata</taxon>
        <taxon>Craniata</taxon>
        <taxon>Vertebrata</taxon>
        <taxon>Euteleostomi</taxon>
        <taxon>Archelosauria</taxon>
        <taxon>Archosauria</taxon>
        <taxon>Dinosauria</taxon>
        <taxon>Saurischia</taxon>
        <taxon>Theropoda</taxon>
        <taxon>Coelurosauria</taxon>
        <taxon>Aves</taxon>
        <taxon>Neognathae</taxon>
        <taxon>Neoaves</taxon>
        <taxon>Telluraves</taxon>
        <taxon>Australaves</taxon>
        <taxon>Passeriformes</taxon>
        <taxon>Sylvioidea</taxon>
        <taxon>Sylviidae</taxon>
        <taxon>Acrocephalinae</taxon>
        <taxon>Acrocephalus</taxon>
    </lineage>
</organism>
<dbReference type="SUPFAM" id="SSF50494">
    <property type="entry name" value="Trypsin-like serine proteases"/>
    <property type="match status" value="1"/>
</dbReference>
<evidence type="ECO:0000259" key="3">
    <source>
        <dbReference type="Pfam" id="PF00089"/>
    </source>
</evidence>
<dbReference type="InterPro" id="IPR001254">
    <property type="entry name" value="Trypsin_dom"/>
</dbReference>
<evidence type="ECO:0000313" key="4">
    <source>
        <dbReference type="EMBL" id="NWZ74327.1"/>
    </source>
</evidence>
<feature type="compositionally biased region" description="Pro residues" evidence="2">
    <location>
        <begin position="1"/>
        <end position="11"/>
    </location>
</feature>
<dbReference type="GO" id="GO:0004252">
    <property type="term" value="F:serine-type endopeptidase activity"/>
    <property type="evidence" value="ECO:0007669"/>
    <property type="project" value="InterPro"/>
</dbReference>
<comment type="caution">
    <text evidence="4">The sequence shown here is derived from an EMBL/GenBank/DDBJ whole genome shotgun (WGS) entry which is preliminary data.</text>
</comment>
<dbReference type="Gene3D" id="2.40.10.10">
    <property type="entry name" value="Trypsin-like serine proteases"/>
    <property type="match status" value="2"/>
</dbReference>
<feature type="non-terminal residue" evidence="4">
    <location>
        <position position="1"/>
    </location>
</feature>
<dbReference type="PANTHER" id="PTHR24271">
    <property type="entry name" value="KALLIKREIN-RELATED"/>
    <property type="match status" value="1"/>
</dbReference>
<dbReference type="AlphaFoldDB" id="A0A7K7Q351"/>
<dbReference type="OrthoDB" id="5597713at2759"/>
<feature type="non-terminal residue" evidence="4">
    <location>
        <position position="154"/>
    </location>
</feature>
<accession>A0A7K7Q351</accession>
<dbReference type="InterPro" id="IPR043504">
    <property type="entry name" value="Peptidase_S1_PA_chymotrypsin"/>
</dbReference>
<evidence type="ECO:0000256" key="1">
    <source>
        <dbReference type="ARBA" id="ARBA00023157"/>
    </source>
</evidence>
<dbReference type="Pfam" id="PF00089">
    <property type="entry name" value="Trypsin"/>
    <property type="match status" value="1"/>
</dbReference>
<keyword evidence="1" id="KW-1015">Disulfide bond</keyword>
<feature type="region of interest" description="Disordered" evidence="2">
    <location>
        <begin position="1"/>
        <end position="36"/>
    </location>
</feature>
<dbReference type="EMBL" id="VZST01018328">
    <property type="protein sequence ID" value="NWZ74327.1"/>
    <property type="molecule type" value="Genomic_DNA"/>
</dbReference>
<reference evidence="4 5" key="1">
    <citation type="submission" date="2019-09" db="EMBL/GenBank/DDBJ databases">
        <title>Bird 10,000 Genomes (B10K) Project - Family phase.</title>
        <authorList>
            <person name="Zhang G."/>
        </authorList>
    </citation>
    <scope>NUCLEOTIDE SEQUENCE [LARGE SCALE GENOMIC DNA]</scope>
    <source>
        <strain evidence="4">OUT-0054</strain>
        <tissue evidence="4">Blood</tissue>
    </source>
</reference>
<dbReference type="GO" id="GO:0006508">
    <property type="term" value="P:proteolysis"/>
    <property type="evidence" value="ECO:0007669"/>
    <property type="project" value="InterPro"/>
</dbReference>
<protein>
    <submittedName>
        <fullName evidence="4">GRAM protein</fullName>
    </submittedName>
</protein>
<dbReference type="PANTHER" id="PTHR24271:SF51">
    <property type="entry name" value="GRANZYME M"/>
    <property type="match status" value="1"/>
</dbReference>
<dbReference type="InterPro" id="IPR009003">
    <property type="entry name" value="Peptidase_S1_PA"/>
</dbReference>
<name>A0A7K7Q351_ACRAR</name>
<keyword evidence="5" id="KW-1185">Reference proteome</keyword>
<gene>
    <name evidence="4" type="primary">Gzmm</name>
    <name evidence="4" type="ORF">ACRARU_R15270</name>
</gene>
<feature type="domain" description="Peptidase S1" evidence="3">
    <location>
        <begin position="34"/>
        <end position="113"/>
    </location>
</feature>
<sequence length="154" mass="15840">ALGCSPLPPPRGVGALPASPSAHGEGSDTAPRPQLDGAVTLSRTRRLISLSRREPAPGARCSLAGWGIGARGHRGLSPTLQELEVTVMDVQICNSSRFWNGEIGPAMLCLQGQPLGSAPTKVSPWGSEGCKARGSGRMFPLSRGDAPLALVGVP</sequence>
<evidence type="ECO:0000313" key="5">
    <source>
        <dbReference type="Proteomes" id="UP000549775"/>
    </source>
</evidence>
<evidence type="ECO:0000256" key="2">
    <source>
        <dbReference type="SAM" id="MobiDB-lite"/>
    </source>
</evidence>